<gene>
    <name evidence="3" type="primary">YOR022C</name>
    <name evidence="3" type="ORF">ATY40_BA7501771</name>
</gene>
<dbReference type="Pfam" id="PF02862">
    <property type="entry name" value="DDHD"/>
    <property type="match status" value="1"/>
</dbReference>
<dbReference type="GO" id="GO:0005737">
    <property type="term" value="C:cytoplasm"/>
    <property type="evidence" value="ECO:0007669"/>
    <property type="project" value="TreeGrafter"/>
</dbReference>
<evidence type="ECO:0000256" key="1">
    <source>
        <dbReference type="SAM" id="MobiDB-lite"/>
    </source>
</evidence>
<dbReference type="InterPro" id="IPR057826">
    <property type="entry name" value="WWE_C20G8.02"/>
</dbReference>
<dbReference type="InterPro" id="IPR029058">
    <property type="entry name" value="AB_hydrolase_fold"/>
</dbReference>
<dbReference type="PROSITE" id="PS51043">
    <property type="entry name" value="DDHD"/>
    <property type="match status" value="1"/>
</dbReference>
<dbReference type="SMART" id="SM01127">
    <property type="entry name" value="DDHD"/>
    <property type="match status" value="1"/>
</dbReference>
<dbReference type="InterPro" id="IPR058055">
    <property type="entry name" value="PA-PLA1"/>
</dbReference>
<dbReference type="GO" id="GO:0004620">
    <property type="term" value="F:phospholipase activity"/>
    <property type="evidence" value="ECO:0007669"/>
    <property type="project" value="TreeGrafter"/>
</dbReference>
<protein>
    <submittedName>
        <fullName evidence="3">BA75_01771T0</fullName>
    </submittedName>
</protein>
<evidence type="ECO:0000313" key="4">
    <source>
        <dbReference type="Proteomes" id="UP000094565"/>
    </source>
</evidence>
<reference evidence="3 4" key="1">
    <citation type="submission" date="2016-02" db="EMBL/GenBank/DDBJ databases">
        <title>Comparative genomic and transcriptomic foundation for Pichia pastoris.</title>
        <authorList>
            <person name="Love K.R."/>
            <person name="Shah K.A."/>
            <person name="Whittaker C.A."/>
            <person name="Wu J."/>
            <person name="Bartlett M.C."/>
            <person name="Ma D."/>
            <person name="Leeson R.L."/>
            <person name="Priest M."/>
            <person name="Young S.K."/>
            <person name="Love J.C."/>
        </authorList>
    </citation>
    <scope>NUCLEOTIDE SEQUENCE [LARGE SCALE GENOMIC DNA]</scope>
    <source>
        <strain evidence="3 4">ATCC 28485</strain>
    </source>
</reference>
<dbReference type="SUPFAM" id="SSF53474">
    <property type="entry name" value="alpha/beta-Hydrolases"/>
    <property type="match status" value="1"/>
</dbReference>
<proteinExistence type="predicted"/>
<organism evidence="3 4">
    <name type="scientific">Komagataella pastoris</name>
    <name type="common">Yeast</name>
    <name type="synonym">Pichia pastoris</name>
    <dbReference type="NCBI Taxonomy" id="4922"/>
    <lineage>
        <taxon>Eukaryota</taxon>
        <taxon>Fungi</taxon>
        <taxon>Dikarya</taxon>
        <taxon>Ascomycota</taxon>
        <taxon>Saccharomycotina</taxon>
        <taxon>Pichiomycetes</taxon>
        <taxon>Pichiales</taxon>
        <taxon>Pichiaceae</taxon>
        <taxon>Komagataella</taxon>
    </lineage>
</organism>
<dbReference type="Pfam" id="PF23463">
    <property type="entry name" value="WWE_2"/>
    <property type="match status" value="1"/>
</dbReference>
<accession>A0A1B2J9H5</accession>
<keyword evidence="4" id="KW-1185">Reference proteome</keyword>
<feature type="domain" description="DDHD" evidence="2">
    <location>
        <begin position="470"/>
        <end position="689"/>
    </location>
</feature>
<dbReference type="PANTHER" id="PTHR23509">
    <property type="entry name" value="PA-PL1 PHOSPHOLIPASE FAMILY"/>
    <property type="match status" value="1"/>
</dbReference>
<dbReference type="AlphaFoldDB" id="A0A1B2J9H5"/>
<dbReference type="OrthoDB" id="69269at2759"/>
<dbReference type="InterPro" id="IPR004177">
    <property type="entry name" value="DDHD_dom"/>
</dbReference>
<dbReference type="EMBL" id="CP014584">
    <property type="protein sequence ID" value="ANZ74612.1"/>
    <property type="molecule type" value="Genomic_DNA"/>
</dbReference>
<feature type="region of interest" description="Disordered" evidence="1">
    <location>
        <begin position="606"/>
        <end position="628"/>
    </location>
</feature>
<name>A0A1B2J9H5_PICPA</name>
<dbReference type="PANTHER" id="PTHR23509:SF10">
    <property type="entry name" value="LD21067P"/>
    <property type="match status" value="1"/>
</dbReference>
<sequence length="714" mass="81153">MFPISVRRQFSVLSHLRIDARWFYAVDVPISKPEQFKYTQTKPPQKFLPFSDSDNSLLEESFKDGDKTVLQVLEDRLFNCDIKSMQLYPIYWQGPVYEVRRGIWFSNGTPIDQRLGELIEKQYQALKDKLGKEEGQVVFELDDKTLELSPITKSEDLTTTIAETFSSSESQSPKKLVLFKDEKTVFILPKSSKLMIQMLNPLTDELKKSIFSDYKIERGYKAKDKEKALAEKGSSSAFGDFSFINFFTDTAIDKNAKSDKAEEKMEYHMKNDFAKEDKDTKRDINHIVLCCHGIGQSLGTKLESVNFIHDINIFRKGLATALKEDSELQEMSPSANNHGIQVLPVIWRYNLGFSIDEPISVEDQNDGVKTLPSVSDITVDALRPLRNLLGNVVLDVLLYYDSWYKKRILSSVVQQCNDVYDKFLLNNPGWNGKVSLVGHSLGSAIFFDILCKQPDNLNFEDPNFDHKRYLKFKVENYFALGSPLGVFSLLKRQNIAPRSKENSVSVNDIDKEVLDRPCVGPKCENLYNIFHPCDSIGYRVEPLIRSEFTKFKPSPVPFANKSGFDSQLKEITDFGDEFGDKLTNNISKLFGNKSIGELLLLDSKKPETEKNLPNSPKESTKKSSSSKSTTVDISAESLKVIRQLNYSGRVDYCLSEGLFDISIINAIKAHTTYFENKDLTAFVLRELLSPKSKARLVSKSAVLMTPGEDDNEWL</sequence>
<dbReference type="GO" id="GO:0046872">
    <property type="term" value="F:metal ion binding"/>
    <property type="evidence" value="ECO:0007669"/>
    <property type="project" value="InterPro"/>
</dbReference>
<evidence type="ECO:0000313" key="3">
    <source>
        <dbReference type="EMBL" id="ANZ74612.1"/>
    </source>
</evidence>
<evidence type="ECO:0000259" key="2">
    <source>
        <dbReference type="PROSITE" id="PS51043"/>
    </source>
</evidence>
<dbReference type="Proteomes" id="UP000094565">
    <property type="component" value="Chromosome 1"/>
</dbReference>